<dbReference type="RefSeq" id="WP_221287579.1">
    <property type="nucleotide sequence ID" value="NZ_AP024597.1"/>
</dbReference>
<protein>
    <submittedName>
        <fullName evidence="1">Uncharacterized protein</fullName>
    </submittedName>
</protein>
<dbReference type="Proteomes" id="UP000825123">
    <property type="component" value="Chromosome"/>
</dbReference>
<accession>A0A8D5ZIU6</accession>
<dbReference type="EMBL" id="AP024597">
    <property type="protein sequence ID" value="BCU70904.1"/>
    <property type="molecule type" value="Genomic_DNA"/>
</dbReference>
<sequence length="201" mass="23339">MIIFLNGDGNQYISSYRDKFASVPVDIIIYAPKVKLADFERILTEIALGEELRIPMTLKDLYKLLVFADKVKTSKYVLKYSESLNSMYIEEDDSNLLGRLFKRSKDVFLPSSAFFYSKSKLVIYRKDKIITIFSLDGIKKVDKIYDKIIELVNNIYSSKVYIYIDKFNSLTNVIPVIIDNVNRKGVDDVRIYIKNNDVKLI</sequence>
<dbReference type="GeneID" id="66163932"/>
<evidence type="ECO:0000313" key="2">
    <source>
        <dbReference type="Proteomes" id="UP000825123"/>
    </source>
</evidence>
<gene>
    <name evidence="1" type="ORF">KN1_22010</name>
</gene>
<organism evidence="1 2">
    <name type="scientific">Stygiolobus caldivivus</name>
    <dbReference type="NCBI Taxonomy" id="2824673"/>
    <lineage>
        <taxon>Archaea</taxon>
        <taxon>Thermoproteota</taxon>
        <taxon>Thermoprotei</taxon>
        <taxon>Sulfolobales</taxon>
        <taxon>Sulfolobaceae</taxon>
        <taxon>Stygiolobus</taxon>
    </lineage>
</organism>
<proteinExistence type="predicted"/>
<keyword evidence="2" id="KW-1185">Reference proteome</keyword>
<dbReference type="KEGG" id="csty:KN1_22010"/>
<evidence type="ECO:0000313" key="1">
    <source>
        <dbReference type="EMBL" id="BCU70904.1"/>
    </source>
</evidence>
<dbReference type="AlphaFoldDB" id="A0A8D5ZIU6"/>
<reference evidence="1 2" key="1">
    <citation type="submission" date="2021-04" db="EMBL/GenBank/DDBJ databases">
        <title>Complete genome sequence of Stygiolobus sp. KN-1.</title>
        <authorList>
            <person name="Nakamura K."/>
            <person name="Sakai H."/>
            <person name="Kurosawa N."/>
        </authorList>
    </citation>
    <scope>NUCLEOTIDE SEQUENCE [LARGE SCALE GENOMIC DNA]</scope>
    <source>
        <strain evidence="1 2">KN-1</strain>
    </source>
</reference>
<name>A0A8D5ZIU6_9CREN</name>